<dbReference type="Proteomes" id="UP001202328">
    <property type="component" value="Unassembled WGS sequence"/>
</dbReference>
<accession>A0AAD4X8G3</accession>
<dbReference type="PANTHER" id="PTHR31060:SF5">
    <property type="entry name" value="PRLI-INTERACTING FACTOR G, PUTATIVE, EXPRESSED-RELATED"/>
    <property type="match status" value="1"/>
</dbReference>
<comment type="caution">
    <text evidence="5">The sequence shown here is derived from an EMBL/GenBank/DDBJ whole genome shotgun (WGS) entry which is preliminary data.</text>
</comment>
<evidence type="ECO:0000256" key="1">
    <source>
        <dbReference type="ARBA" id="ARBA00002668"/>
    </source>
</evidence>
<sequence length="339" mass="39173">MMICYVCFLYPFGNCVHASDYFVLRFYLQVLELLGFQTCLHSCLEYLGAVQLVGEQKEEKVNVASGPSLDKLEHIMKVFLKTGGKEGRRKGKSEVWKLIKEHYSCDVILCDKYILPSCESCLNSLLNLFKEAATEHIGYLLDEQIALEADNLLWLLDILEDRQAAEQFALMWANQQELAYLHTKFSTKSLHLVSCITARLFVGIGKEKIPAGKHTRQLLIQTWFRPLVDDYSCLRKLKTFDQRIVEENIGRTILKLAPEDQERILSAWFECFLKRGDACPDLRRTFERWSRGSSGKTPFSLSFQYYLEDAAEYLVGMVRAVLNYLLNPSLDFLADFLRR</sequence>
<name>A0AAD4X8G3_9MAGN</name>
<keyword evidence="3" id="KW-0833">Ubl conjugation pathway</keyword>
<reference evidence="5" key="1">
    <citation type="submission" date="2022-04" db="EMBL/GenBank/DDBJ databases">
        <title>A functionally conserved STORR gene fusion in Papaver species that diverged 16.8 million years ago.</title>
        <authorList>
            <person name="Catania T."/>
        </authorList>
    </citation>
    <scope>NUCLEOTIDE SEQUENCE</scope>
    <source>
        <strain evidence="5">S-188037</strain>
    </source>
</reference>
<keyword evidence="6" id="KW-1185">Reference proteome</keyword>
<comment type="function">
    <text evidence="1">May act as a substrate-specific adapter of an E3 ubiquitin-protein ligase complex (CUL3-RBX1-BTB) which mediates the ubiquitination and subsequent proteasomal degradation of target proteins.</text>
</comment>
<organism evidence="5 6">
    <name type="scientific">Papaver atlanticum</name>
    <dbReference type="NCBI Taxonomy" id="357466"/>
    <lineage>
        <taxon>Eukaryota</taxon>
        <taxon>Viridiplantae</taxon>
        <taxon>Streptophyta</taxon>
        <taxon>Embryophyta</taxon>
        <taxon>Tracheophyta</taxon>
        <taxon>Spermatophyta</taxon>
        <taxon>Magnoliopsida</taxon>
        <taxon>Ranunculales</taxon>
        <taxon>Papaveraceae</taxon>
        <taxon>Papaveroideae</taxon>
        <taxon>Papaver</taxon>
    </lineage>
</organism>
<dbReference type="PANTHER" id="PTHR31060">
    <property type="entry name" value="OSJNBA0011J08.25 PROTEIN-RELATED"/>
    <property type="match status" value="1"/>
</dbReference>
<comment type="pathway">
    <text evidence="2">Protein modification; protein ubiquitination.</text>
</comment>
<evidence type="ECO:0000256" key="3">
    <source>
        <dbReference type="ARBA" id="ARBA00022786"/>
    </source>
</evidence>
<dbReference type="Pfam" id="PF25553">
    <property type="entry name" value="BTB-POZ_ANK-like"/>
    <property type="match status" value="1"/>
</dbReference>
<gene>
    <name evidence="5" type="ORF">MKW98_031447</name>
</gene>
<proteinExistence type="predicted"/>
<evidence type="ECO:0000313" key="5">
    <source>
        <dbReference type="EMBL" id="KAI3863855.1"/>
    </source>
</evidence>
<dbReference type="EMBL" id="JAJJMB010014022">
    <property type="protein sequence ID" value="KAI3863855.1"/>
    <property type="molecule type" value="Genomic_DNA"/>
</dbReference>
<protein>
    <recommendedName>
        <fullName evidence="4">At3g05675-like ankyrin-like domain-containing protein</fullName>
    </recommendedName>
</protein>
<evidence type="ECO:0000259" key="4">
    <source>
        <dbReference type="Pfam" id="PF25553"/>
    </source>
</evidence>
<dbReference type="AlphaFoldDB" id="A0AAD4X8G3"/>
<feature type="domain" description="At3g05675-like ankyrin-like" evidence="4">
    <location>
        <begin position="114"/>
        <end position="293"/>
    </location>
</feature>
<dbReference type="InterPro" id="IPR058039">
    <property type="entry name" value="At3g05675-like_ankyrin"/>
</dbReference>
<dbReference type="InterPro" id="IPR038920">
    <property type="entry name" value="At3g05675-like"/>
</dbReference>
<evidence type="ECO:0000313" key="6">
    <source>
        <dbReference type="Proteomes" id="UP001202328"/>
    </source>
</evidence>
<evidence type="ECO:0000256" key="2">
    <source>
        <dbReference type="ARBA" id="ARBA00004906"/>
    </source>
</evidence>